<comment type="caution">
    <text evidence="2">The sequence shown here is derived from an EMBL/GenBank/DDBJ whole genome shotgun (WGS) entry which is preliminary data.</text>
</comment>
<dbReference type="OrthoDB" id="1364277at2"/>
<evidence type="ECO:0000313" key="2">
    <source>
        <dbReference type="EMBL" id="TEW73700.1"/>
    </source>
</evidence>
<evidence type="ECO:0000256" key="1">
    <source>
        <dbReference type="SAM" id="SignalP"/>
    </source>
</evidence>
<reference evidence="2 3" key="1">
    <citation type="journal article" date="2011" name="J. Microbiol.">
        <title>Gramella jeungdoensis sp. nov., isolated from a solar saltern in Korea.</title>
        <authorList>
            <person name="Joung Y."/>
            <person name="Kim H."/>
            <person name="Jang T."/>
            <person name="Ahn T.S."/>
            <person name="Joh K."/>
        </authorList>
    </citation>
    <scope>NUCLEOTIDE SEQUENCE [LARGE SCALE GENOMIC DNA]</scope>
    <source>
        <strain evidence="2 3">KCTC 23123</strain>
    </source>
</reference>
<dbReference type="PROSITE" id="PS51257">
    <property type="entry name" value="PROKAR_LIPOPROTEIN"/>
    <property type="match status" value="1"/>
</dbReference>
<dbReference type="EMBL" id="SNQI01000003">
    <property type="protein sequence ID" value="TEW73700.1"/>
    <property type="molecule type" value="Genomic_DNA"/>
</dbReference>
<keyword evidence="1" id="KW-0732">Signal</keyword>
<evidence type="ECO:0000313" key="3">
    <source>
        <dbReference type="Proteomes" id="UP000298517"/>
    </source>
</evidence>
<dbReference type="RefSeq" id="WP_134248101.1">
    <property type="nucleotide sequence ID" value="NZ_SNQI01000003.1"/>
</dbReference>
<dbReference type="Proteomes" id="UP000298517">
    <property type="component" value="Unassembled WGS sequence"/>
</dbReference>
<evidence type="ECO:0008006" key="4">
    <source>
        <dbReference type="Google" id="ProtNLM"/>
    </source>
</evidence>
<protein>
    <recommendedName>
        <fullName evidence="4">Lipoprotein</fullName>
    </recommendedName>
</protein>
<gene>
    <name evidence="2" type="ORF">E2488_09450</name>
</gene>
<organism evidence="2 3">
    <name type="scientific">Gramella jeungdoensis</name>
    <dbReference type="NCBI Taxonomy" id="708091"/>
    <lineage>
        <taxon>Bacteria</taxon>
        <taxon>Pseudomonadati</taxon>
        <taxon>Bacteroidota</taxon>
        <taxon>Flavobacteriia</taxon>
        <taxon>Flavobacteriales</taxon>
        <taxon>Flavobacteriaceae</taxon>
        <taxon>Christiangramia</taxon>
    </lineage>
</organism>
<keyword evidence="3" id="KW-1185">Reference proteome</keyword>
<dbReference type="AlphaFoldDB" id="A0A4Y8AR67"/>
<sequence length="161" mass="18305">MNKIIYLFISGILVLAFSCCSASKSSIKLEQNPPFKITNAFYNTWVGGQPGVKGYSVQFEIDNSNIVLDSIYFRNMSAKLQKDISTLKNVYIGTFILPNRMKDYILHSDPKKEFRNELPDISKKIPFQLNLNEAVISYIVENSTAYYKVTNVVELKTTGKL</sequence>
<proteinExistence type="predicted"/>
<name>A0A4Y8AR67_9FLAO</name>
<feature type="chain" id="PRO_5021432941" description="Lipoprotein" evidence="1">
    <location>
        <begin position="23"/>
        <end position="161"/>
    </location>
</feature>
<feature type="signal peptide" evidence="1">
    <location>
        <begin position="1"/>
        <end position="22"/>
    </location>
</feature>
<accession>A0A4Y8AR67</accession>